<dbReference type="Proteomes" id="UP000278807">
    <property type="component" value="Unassembled WGS sequence"/>
</dbReference>
<keyword evidence="2" id="KW-0175">Coiled coil</keyword>
<sequence length="270" mass="29908">MQLLELKHQLELAQHQIAIRDELITERGLVLVNADGTETITPADFTNGDSGGALQILNGSDPGSSENVQSASSDQLTASSAYHKSSYSLLSKANAEALKSIGGSDIDAKLATLLAERAKDKERIETLKEHLAEERERVEMVQKIDSRAKGGDPEHLRQTLQVARSQAQDYKFRLEQANQKISGLEGDIIRLEGQVKRFKTIAEDAETQEDQLKQERRKLQRELREALSTVDDLKSENSTLQRKIDKLSRGGPGLPTGSNFRSYRGSSQAR</sequence>
<dbReference type="GO" id="GO:0006355">
    <property type="term" value="P:regulation of DNA-templated transcription"/>
    <property type="evidence" value="ECO:0007669"/>
    <property type="project" value="InterPro"/>
</dbReference>
<dbReference type="PANTHER" id="PTHR19212:SF0">
    <property type="entry name" value="LD07988P"/>
    <property type="match status" value="1"/>
</dbReference>
<evidence type="ECO:0000313" key="5">
    <source>
        <dbReference type="Proteomes" id="UP000278807"/>
    </source>
</evidence>
<dbReference type="InterPro" id="IPR019139">
    <property type="entry name" value="LRRFIP1/2"/>
</dbReference>
<accession>A0A0R3TQR6</accession>
<evidence type="ECO:0000256" key="2">
    <source>
        <dbReference type="ARBA" id="ARBA00023054"/>
    </source>
</evidence>
<comment type="similarity">
    <text evidence="1">Belongs to the LRRFIP family.</text>
</comment>
<dbReference type="PANTHER" id="PTHR19212">
    <property type="entry name" value="LEUCINE RICH REPEAT IN FLII INTERACTING PROTEIN"/>
    <property type="match status" value="1"/>
</dbReference>
<evidence type="ECO:0000256" key="3">
    <source>
        <dbReference type="SAM" id="MobiDB-lite"/>
    </source>
</evidence>
<feature type="compositionally biased region" description="Polar residues" evidence="3">
    <location>
        <begin position="256"/>
        <end position="270"/>
    </location>
</feature>
<dbReference type="WBParaSite" id="HNAJ_0000989401-mRNA-1">
    <property type="protein sequence ID" value="HNAJ_0000989401-mRNA-1"/>
    <property type="gene ID" value="HNAJ_0000989401"/>
</dbReference>
<name>A0A0R3TQR6_RODNA</name>
<dbReference type="SUPFAM" id="SSF57997">
    <property type="entry name" value="Tropomyosin"/>
    <property type="match status" value="1"/>
</dbReference>
<keyword evidence="5" id="KW-1185">Reference proteome</keyword>
<evidence type="ECO:0000313" key="4">
    <source>
        <dbReference type="EMBL" id="VDO06673.1"/>
    </source>
</evidence>
<evidence type="ECO:0000256" key="1">
    <source>
        <dbReference type="ARBA" id="ARBA00008275"/>
    </source>
</evidence>
<organism evidence="6">
    <name type="scientific">Rodentolepis nana</name>
    <name type="common">Dwarf tapeworm</name>
    <name type="synonym">Hymenolepis nana</name>
    <dbReference type="NCBI Taxonomy" id="102285"/>
    <lineage>
        <taxon>Eukaryota</taxon>
        <taxon>Metazoa</taxon>
        <taxon>Spiralia</taxon>
        <taxon>Lophotrochozoa</taxon>
        <taxon>Platyhelminthes</taxon>
        <taxon>Cestoda</taxon>
        <taxon>Eucestoda</taxon>
        <taxon>Cyclophyllidea</taxon>
        <taxon>Hymenolepididae</taxon>
        <taxon>Rodentolepis</taxon>
    </lineage>
</organism>
<proteinExistence type="inferred from homology"/>
<dbReference type="EMBL" id="UZAE01012787">
    <property type="protein sequence ID" value="VDO06673.1"/>
    <property type="molecule type" value="Genomic_DNA"/>
</dbReference>
<evidence type="ECO:0000313" key="6">
    <source>
        <dbReference type="WBParaSite" id="HNAJ_0000989401-mRNA-1"/>
    </source>
</evidence>
<gene>
    <name evidence="4" type="ORF">HNAJ_LOCUS9889</name>
</gene>
<dbReference type="STRING" id="102285.A0A0R3TQR6"/>
<dbReference type="Pfam" id="PF09738">
    <property type="entry name" value="LRRFIP"/>
    <property type="match status" value="1"/>
</dbReference>
<dbReference type="OrthoDB" id="10028421at2759"/>
<reference evidence="6" key="1">
    <citation type="submission" date="2017-02" db="UniProtKB">
        <authorList>
            <consortium name="WormBaseParasite"/>
        </authorList>
    </citation>
    <scope>IDENTIFICATION</scope>
</reference>
<protein>
    <submittedName>
        <fullName evidence="6">Leucine zipper transcription factor-like protein 1</fullName>
    </submittedName>
</protein>
<feature type="region of interest" description="Disordered" evidence="3">
    <location>
        <begin position="227"/>
        <end position="270"/>
    </location>
</feature>
<dbReference type="Gene3D" id="1.20.5.340">
    <property type="match status" value="1"/>
</dbReference>
<dbReference type="AlphaFoldDB" id="A0A0R3TQR6"/>
<reference evidence="4 5" key="2">
    <citation type="submission" date="2018-11" db="EMBL/GenBank/DDBJ databases">
        <authorList>
            <consortium name="Pathogen Informatics"/>
        </authorList>
    </citation>
    <scope>NUCLEOTIDE SEQUENCE [LARGE SCALE GENOMIC DNA]</scope>
</reference>